<keyword evidence="9" id="KW-1185">Reference proteome</keyword>
<proteinExistence type="inferred from homology"/>
<dbReference type="AlphaFoldDB" id="A0A926G820"/>
<evidence type="ECO:0000256" key="4">
    <source>
        <dbReference type="ARBA" id="ARBA00022857"/>
    </source>
</evidence>
<dbReference type="HAMAP" id="MF_01110">
    <property type="entry name" value="ArgC_type2"/>
    <property type="match status" value="1"/>
</dbReference>
<feature type="domain" description="Semialdehyde dehydrogenase NAD-binding" evidence="7">
    <location>
        <begin position="4"/>
        <end position="105"/>
    </location>
</feature>
<evidence type="ECO:0000256" key="3">
    <source>
        <dbReference type="ARBA" id="ARBA00022605"/>
    </source>
</evidence>
<dbReference type="Pfam" id="PF01118">
    <property type="entry name" value="Semialdhyde_dh"/>
    <property type="match status" value="1"/>
</dbReference>
<dbReference type="CDD" id="cd17896">
    <property type="entry name" value="AGPR_2_N"/>
    <property type="match status" value="1"/>
</dbReference>
<dbReference type="Gene3D" id="3.30.360.10">
    <property type="entry name" value="Dihydrodipicolinate Reductase, domain 2"/>
    <property type="match status" value="1"/>
</dbReference>
<evidence type="ECO:0000259" key="7">
    <source>
        <dbReference type="SMART" id="SM00859"/>
    </source>
</evidence>
<dbReference type="Proteomes" id="UP000608594">
    <property type="component" value="Unassembled WGS sequence"/>
</dbReference>
<evidence type="ECO:0000256" key="5">
    <source>
        <dbReference type="ARBA" id="ARBA00023002"/>
    </source>
</evidence>
<keyword evidence="2 6" id="KW-0055">Arginine biosynthesis</keyword>
<dbReference type="InterPro" id="IPR010136">
    <property type="entry name" value="AGPR_type-2"/>
</dbReference>
<comment type="pathway">
    <text evidence="6">Amino-acid biosynthesis; L-arginine biosynthesis; N(2)-acetyl-L-ornithine from L-glutamate: step 3/4.</text>
</comment>
<evidence type="ECO:0000313" key="8">
    <source>
        <dbReference type="EMBL" id="MBC9246198.1"/>
    </source>
</evidence>
<dbReference type="GO" id="GO:0005737">
    <property type="term" value="C:cytoplasm"/>
    <property type="evidence" value="ECO:0007669"/>
    <property type="project" value="UniProtKB-SubCell"/>
</dbReference>
<dbReference type="Gene3D" id="3.40.50.720">
    <property type="entry name" value="NAD(P)-binding Rossmann-like Domain"/>
    <property type="match status" value="1"/>
</dbReference>
<dbReference type="SMART" id="SM00859">
    <property type="entry name" value="Semialdhyde_dh"/>
    <property type="match status" value="1"/>
</dbReference>
<evidence type="ECO:0000256" key="1">
    <source>
        <dbReference type="ARBA" id="ARBA00022490"/>
    </source>
</evidence>
<dbReference type="SUPFAM" id="SSF51735">
    <property type="entry name" value="NAD(P)-binding Rossmann-fold domains"/>
    <property type="match status" value="1"/>
</dbReference>
<dbReference type="EMBL" id="JACOQL010000002">
    <property type="protein sequence ID" value="MBC9246198.1"/>
    <property type="molecule type" value="Genomic_DNA"/>
</dbReference>
<dbReference type="SUPFAM" id="SSF55347">
    <property type="entry name" value="Glyceraldehyde-3-phosphate dehydrogenase-like, C-terminal domain"/>
    <property type="match status" value="1"/>
</dbReference>
<accession>A0A926G820</accession>
<comment type="caution">
    <text evidence="8">The sequence shown here is derived from an EMBL/GenBank/DDBJ whole genome shotgun (WGS) entry which is preliminary data.</text>
</comment>
<dbReference type="NCBIfam" id="TIGR01851">
    <property type="entry name" value="argC_other"/>
    <property type="match status" value="1"/>
</dbReference>
<dbReference type="GO" id="GO:0006526">
    <property type="term" value="P:L-arginine biosynthetic process"/>
    <property type="evidence" value="ECO:0007669"/>
    <property type="project" value="UniProtKB-UniRule"/>
</dbReference>
<comment type="subcellular location">
    <subcellularLocation>
        <location evidence="6">Cytoplasm</location>
    </subcellularLocation>
</comment>
<sequence>MAYKIFIDGEAGTTGLQIRERLELRDDIHLIHLDPERRKDASARRDAFAEAHIGILCLPDEAAKEAVALTAGMDVRLIDASTAHRVDDRWVYGFAELSGEQRDQIAEAHYVSNPGCYSTGAIAIIAPLVEAGLIYDDEALSINAVSGYTGGGKALIAEYQDENAPAHFLYGLNQHHKHIPEIMVQGGLTVRPIFSPSVGNYAQGMAVQLPLRLDNDRTMTTLHEALADHYRDQTFVQVVPADQIGSRIIPTDMNGTNVLRLSVHGDEAIGCATVVAVLDNLGKGASGAAVQNMNIMLDLDEAAGLLGDDG</sequence>
<reference evidence="8" key="1">
    <citation type="submission" date="2020-08" db="EMBL/GenBank/DDBJ databases">
        <title>Paracoccus amoyensis sp. nov., isolated from the surface seawater at coast of Xiamen, Fujian.</title>
        <authorList>
            <person name="Lyu L."/>
        </authorList>
    </citation>
    <scope>NUCLEOTIDE SEQUENCE</scope>
    <source>
        <strain evidence="8">11-3</strain>
    </source>
</reference>
<dbReference type="GO" id="GO:0003942">
    <property type="term" value="F:N-acetyl-gamma-glutamyl-phosphate reductase activity"/>
    <property type="evidence" value="ECO:0007669"/>
    <property type="project" value="UniProtKB-UniRule"/>
</dbReference>
<name>A0A926G820_9RHOB</name>
<keyword evidence="5 6" id="KW-0560">Oxidoreductase</keyword>
<organism evidence="8 9">
    <name type="scientific">Paracoccus amoyensis</name>
    <dbReference type="NCBI Taxonomy" id="2760093"/>
    <lineage>
        <taxon>Bacteria</taxon>
        <taxon>Pseudomonadati</taxon>
        <taxon>Pseudomonadota</taxon>
        <taxon>Alphaproteobacteria</taxon>
        <taxon>Rhodobacterales</taxon>
        <taxon>Paracoccaceae</taxon>
        <taxon>Paracoccus</taxon>
    </lineage>
</organism>
<keyword evidence="4 6" id="KW-0521">NADP</keyword>
<feature type="active site" evidence="6">
    <location>
        <position position="116"/>
    </location>
</feature>
<dbReference type="Pfam" id="PF22698">
    <property type="entry name" value="Semialdhyde_dhC_1"/>
    <property type="match status" value="1"/>
</dbReference>
<dbReference type="GO" id="GO:0051287">
    <property type="term" value="F:NAD binding"/>
    <property type="evidence" value="ECO:0007669"/>
    <property type="project" value="InterPro"/>
</dbReference>
<dbReference type="CDD" id="cd23935">
    <property type="entry name" value="AGPR_2_C"/>
    <property type="match status" value="1"/>
</dbReference>
<dbReference type="EC" id="1.2.1.38" evidence="6"/>
<evidence type="ECO:0000256" key="2">
    <source>
        <dbReference type="ARBA" id="ARBA00022571"/>
    </source>
</evidence>
<keyword evidence="3 6" id="KW-0028">Amino-acid biosynthesis</keyword>
<dbReference type="InterPro" id="IPR050085">
    <property type="entry name" value="AGPR"/>
</dbReference>
<dbReference type="InterPro" id="IPR036291">
    <property type="entry name" value="NAD(P)-bd_dom_sf"/>
</dbReference>
<comment type="similarity">
    <text evidence="6">Belongs to the NAGSA dehydrogenase family. Type 2 subfamily.</text>
</comment>
<gene>
    <name evidence="6 8" type="primary">argC</name>
    <name evidence="8" type="ORF">H4P12_05605</name>
</gene>
<evidence type="ECO:0000256" key="6">
    <source>
        <dbReference type="HAMAP-Rule" id="MF_01110"/>
    </source>
</evidence>
<evidence type="ECO:0000313" key="9">
    <source>
        <dbReference type="Proteomes" id="UP000608594"/>
    </source>
</evidence>
<keyword evidence="1 6" id="KW-0963">Cytoplasm</keyword>
<dbReference type="InterPro" id="IPR000534">
    <property type="entry name" value="Semialdehyde_DH_NAD-bd"/>
</dbReference>
<dbReference type="RefSeq" id="WP_187792637.1">
    <property type="nucleotide sequence ID" value="NZ_JACOQL010000002.1"/>
</dbReference>
<dbReference type="PANTHER" id="PTHR32338:SF10">
    <property type="entry name" value="N-ACETYL-GAMMA-GLUTAMYL-PHOSPHATE REDUCTASE, CHLOROPLASTIC-RELATED"/>
    <property type="match status" value="1"/>
</dbReference>
<protein>
    <recommendedName>
        <fullName evidence="6">N-acetyl-gamma-glutamyl-phosphate reductase</fullName>
        <shortName evidence="6">AGPR</shortName>
        <ecNumber evidence="6">1.2.1.38</ecNumber>
    </recommendedName>
    <alternativeName>
        <fullName evidence="6">N-acetyl-glutamate semialdehyde dehydrogenase</fullName>
        <shortName evidence="6">NAGSA dehydrogenase</shortName>
    </alternativeName>
</protein>
<comment type="function">
    <text evidence="6">Catalyzes the NADPH-dependent reduction of N-acetyl-5-glutamyl phosphate to yield N-acetyl-L-glutamate 5-semialdehyde.</text>
</comment>
<dbReference type="InterPro" id="IPR058924">
    <property type="entry name" value="AGPR_dimerisation_dom"/>
</dbReference>
<dbReference type="PANTHER" id="PTHR32338">
    <property type="entry name" value="N-ACETYL-GAMMA-GLUTAMYL-PHOSPHATE REDUCTASE, CHLOROPLASTIC-RELATED-RELATED"/>
    <property type="match status" value="1"/>
</dbReference>
<comment type="catalytic activity">
    <reaction evidence="6">
        <text>N-acetyl-L-glutamate 5-semialdehyde + phosphate + NADP(+) = N-acetyl-L-glutamyl 5-phosphate + NADPH + H(+)</text>
        <dbReference type="Rhea" id="RHEA:21588"/>
        <dbReference type="ChEBI" id="CHEBI:15378"/>
        <dbReference type="ChEBI" id="CHEBI:29123"/>
        <dbReference type="ChEBI" id="CHEBI:43474"/>
        <dbReference type="ChEBI" id="CHEBI:57783"/>
        <dbReference type="ChEBI" id="CHEBI:57936"/>
        <dbReference type="ChEBI" id="CHEBI:58349"/>
        <dbReference type="EC" id="1.2.1.38"/>
    </reaction>
</comment>